<dbReference type="PANTHER" id="PTHR48090:SF8">
    <property type="entry name" value="GLYCOSYLTRANSFERASE CSBB-RELATED"/>
    <property type="match status" value="1"/>
</dbReference>
<dbReference type="SUPFAM" id="SSF53448">
    <property type="entry name" value="Nucleotide-diphospho-sugar transferases"/>
    <property type="match status" value="1"/>
</dbReference>
<dbReference type="EMBL" id="DVHM01000179">
    <property type="protein sequence ID" value="HIR71669.1"/>
    <property type="molecule type" value="Genomic_DNA"/>
</dbReference>
<keyword evidence="1" id="KW-0812">Transmembrane</keyword>
<dbReference type="GO" id="GO:0005886">
    <property type="term" value="C:plasma membrane"/>
    <property type="evidence" value="ECO:0007669"/>
    <property type="project" value="TreeGrafter"/>
</dbReference>
<evidence type="ECO:0000256" key="1">
    <source>
        <dbReference type="SAM" id="Phobius"/>
    </source>
</evidence>
<dbReference type="Pfam" id="PF00535">
    <property type="entry name" value="Glycos_transf_2"/>
    <property type="match status" value="1"/>
</dbReference>
<organism evidence="3 4">
    <name type="scientific">Candidatus Pullilachnospira gallistercoris</name>
    <dbReference type="NCBI Taxonomy" id="2840911"/>
    <lineage>
        <taxon>Bacteria</taxon>
        <taxon>Bacillati</taxon>
        <taxon>Bacillota</taxon>
        <taxon>Clostridia</taxon>
        <taxon>Lachnospirales</taxon>
        <taxon>Lachnospiraceae</taxon>
        <taxon>Lachnospiraceae incertae sedis</taxon>
        <taxon>Candidatus Pullilachnospira</taxon>
    </lineage>
</organism>
<dbReference type="PANTHER" id="PTHR48090">
    <property type="entry name" value="UNDECAPRENYL-PHOSPHATE 4-DEOXY-4-FORMAMIDO-L-ARABINOSE TRANSFERASE-RELATED"/>
    <property type="match status" value="1"/>
</dbReference>
<comment type="caution">
    <text evidence="3">The sequence shown here is derived from an EMBL/GenBank/DDBJ whole genome shotgun (WGS) entry which is preliminary data.</text>
</comment>
<name>A0A9D1EBJ4_9FIRM</name>
<dbReference type="InterPro" id="IPR029044">
    <property type="entry name" value="Nucleotide-diphossugar_trans"/>
</dbReference>
<dbReference type="InterPro" id="IPR001173">
    <property type="entry name" value="Glyco_trans_2-like"/>
</dbReference>
<reference evidence="3" key="1">
    <citation type="submission" date="2020-10" db="EMBL/GenBank/DDBJ databases">
        <authorList>
            <person name="Gilroy R."/>
        </authorList>
    </citation>
    <scope>NUCLEOTIDE SEQUENCE</scope>
    <source>
        <strain evidence="3">ChiSjej5B23-6657</strain>
    </source>
</reference>
<proteinExistence type="predicted"/>
<dbReference type="Proteomes" id="UP000823912">
    <property type="component" value="Unassembled WGS sequence"/>
</dbReference>
<keyword evidence="1" id="KW-1133">Transmembrane helix</keyword>
<gene>
    <name evidence="3" type="ORF">IAA55_10380</name>
</gene>
<keyword evidence="1" id="KW-0472">Membrane</keyword>
<sequence>MNETREKCDKISVIVPCYNEEESLGHFYERTALVLAQMDVDYELLFVDDGSSDKTLSILRDMRERDSHCRYVSFSRNFGKEAAMYAGLREADGDYRVFMDADLQHPPELLPEMYQAVSGEGYDCCGGKRMGRDGDGALRSFCSRMFYKVCKALTHMDMGDGYGDFRMMNRQMAEAILEMKEYNRYMKGIFSFVGFHTKWIPFENVERESGESKWNFKSLLGYAAEGILSFSTTPLKLAGIFGALLLAAGLLVLLVNLVQQIFIPGALSQFEVLLTVILTLAGMQMIFLYIIGSYLAKDCMENKRRPVYIVRERG</sequence>
<feature type="transmembrane region" description="Helical" evidence="1">
    <location>
        <begin position="270"/>
        <end position="296"/>
    </location>
</feature>
<evidence type="ECO:0000313" key="3">
    <source>
        <dbReference type="EMBL" id="HIR71669.1"/>
    </source>
</evidence>
<feature type="transmembrane region" description="Helical" evidence="1">
    <location>
        <begin position="237"/>
        <end position="258"/>
    </location>
</feature>
<dbReference type="InterPro" id="IPR050256">
    <property type="entry name" value="Glycosyltransferase_2"/>
</dbReference>
<dbReference type="Gene3D" id="3.90.550.10">
    <property type="entry name" value="Spore Coat Polysaccharide Biosynthesis Protein SpsA, Chain A"/>
    <property type="match status" value="1"/>
</dbReference>
<evidence type="ECO:0000259" key="2">
    <source>
        <dbReference type="Pfam" id="PF00535"/>
    </source>
</evidence>
<accession>A0A9D1EBJ4</accession>
<protein>
    <submittedName>
        <fullName evidence="3">Glycosyltransferase family 2 protein</fullName>
    </submittedName>
</protein>
<evidence type="ECO:0000313" key="4">
    <source>
        <dbReference type="Proteomes" id="UP000823912"/>
    </source>
</evidence>
<dbReference type="AlphaFoldDB" id="A0A9D1EBJ4"/>
<dbReference type="CDD" id="cd04187">
    <property type="entry name" value="DPM1_like_bac"/>
    <property type="match status" value="1"/>
</dbReference>
<reference evidence="3" key="2">
    <citation type="journal article" date="2021" name="PeerJ">
        <title>Extensive microbial diversity within the chicken gut microbiome revealed by metagenomics and culture.</title>
        <authorList>
            <person name="Gilroy R."/>
            <person name="Ravi A."/>
            <person name="Getino M."/>
            <person name="Pursley I."/>
            <person name="Horton D.L."/>
            <person name="Alikhan N.F."/>
            <person name="Baker D."/>
            <person name="Gharbi K."/>
            <person name="Hall N."/>
            <person name="Watson M."/>
            <person name="Adriaenssens E.M."/>
            <person name="Foster-Nyarko E."/>
            <person name="Jarju S."/>
            <person name="Secka A."/>
            <person name="Antonio M."/>
            <person name="Oren A."/>
            <person name="Chaudhuri R.R."/>
            <person name="La Ragione R."/>
            <person name="Hildebrand F."/>
            <person name="Pallen M.J."/>
        </authorList>
    </citation>
    <scope>NUCLEOTIDE SEQUENCE</scope>
    <source>
        <strain evidence="3">ChiSjej5B23-6657</strain>
    </source>
</reference>
<feature type="domain" description="Glycosyltransferase 2-like" evidence="2">
    <location>
        <begin position="12"/>
        <end position="176"/>
    </location>
</feature>